<comment type="similarity">
    <text evidence="10">Belongs to the DHHC palmitoyltransferase family.</text>
</comment>
<keyword evidence="8 10" id="KW-0012">Acyltransferase</keyword>
<evidence type="ECO:0000256" key="4">
    <source>
        <dbReference type="ARBA" id="ARBA00022989"/>
    </source>
</evidence>
<feature type="domain" description="Palmitoyltransferase DHHC" evidence="12">
    <location>
        <begin position="143"/>
        <end position="266"/>
    </location>
</feature>
<keyword evidence="2 10" id="KW-0808">Transferase</keyword>
<dbReference type="InterPro" id="IPR001594">
    <property type="entry name" value="Palmitoyltrfase_DHHC"/>
</dbReference>
<keyword evidence="4 10" id="KW-1133">Transmembrane helix</keyword>
<feature type="transmembrane region" description="Helical" evidence="10">
    <location>
        <begin position="80"/>
        <end position="102"/>
    </location>
</feature>
<proteinExistence type="inferred from homology"/>
<comment type="domain">
    <text evidence="10">The DHHC domain is required for palmitoyltransferase activity.</text>
</comment>
<keyword evidence="3 10" id="KW-0812">Transmembrane</keyword>
<dbReference type="GO" id="GO:0016020">
    <property type="term" value="C:membrane"/>
    <property type="evidence" value="ECO:0007669"/>
    <property type="project" value="UniProtKB-SubCell"/>
</dbReference>
<evidence type="ECO:0000256" key="10">
    <source>
        <dbReference type="RuleBase" id="RU079119"/>
    </source>
</evidence>
<reference evidence="13" key="2">
    <citation type="journal article" name="Front. Microbiol.">
        <title>Degradative Capacity of Two Strains of Rhodonia placenta: From Phenotype to Genotype.</title>
        <authorList>
            <person name="Kolle M."/>
            <person name="Horta M.A.C."/>
            <person name="Nowrousian M."/>
            <person name="Ohm R.A."/>
            <person name="Benz J.P."/>
            <person name="Pilgard A."/>
        </authorList>
    </citation>
    <scope>NUCLEOTIDE SEQUENCE</scope>
    <source>
        <strain evidence="13">FPRL280</strain>
    </source>
</reference>
<gene>
    <name evidence="13" type="ORF">IEO21_08504</name>
</gene>
<reference evidence="13" key="1">
    <citation type="submission" date="2020-11" db="EMBL/GenBank/DDBJ databases">
        <authorList>
            <person name="Koelle M."/>
            <person name="Horta M.A.C."/>
            <person name="Nowrousian M."/>
            <person name="Ohm R.A."/>
            <person name="Benz P."/>
            <person name="Pilgard A."/>
        </authorList>
    </citation>
    <scope>NUCLEOTIDE SEQUENCE</scope>
    <source>
        <strain evidence="13">FPRL280</strain>
    </source>
</reference>
<evidence type="ECO:0000259" key="12">
    <source>
        <dbReference type="Pfam" id="PF01529"/>
    </source>
</evidence>
<feature type="transmembrane region" description="Helical" evidence="10">
    <location>
        <begin position="232"/>
        <end position="251"/>
    </location>
</feature>
<dbReference type="PANTHER" id="PTHR12246">
    <property type="entry name" value="PALMITOYLTRANSFERASE ZDHHC16"/>
    <property type="match status" value="1"/>
</dbReference>
<dbReference type="EMBL" id="JADOXO010000308">
    <property type="protein sequence ID" value="KAF9806857.1"/>
    <property type="molecule type" value="Genomic_DNA"/>
</dbReference>
<name>A0A8H7NW33_9APHY</name>
<dbReference type="Proteomes" id="UP000639403">
    <property type="component" value="Unassembled WGS sequence"/>
</dbReference>
<organism evidence="13 14">
    <name type="scientific">Rhodonia placenta</name>
    <dbReference type="NCBI Taxonomy" id="104341"/>
    <lineage>
        <taxon>Eukaryota</taxon>
        <taxon>Fungi</taxon>
        <taxon>Dikarya</taxon>
        <taxon>Basidiomycota</taxon>
        <taxon>Agaricomycotina</taxon>
        <taxon>Agaricomycetes</taxon>
        <taxon>Polyporales</taxon>
        <taxon>Adustoporiaceae</taxon>
        <taxon>Rhodonia</taxon>
    </lineage>
</organism>
<evidence type="ECO:0000256" key="3">
    <source>
        <dbReference type="ARBA" id="ARBA00022692"/>
    </source>
</evidence>
<evidence type="ECO:0000256" key="1">
    <source>
        <dbReference type="ARBA" id="ARBA00004141"/>
    </source>
</evidence>
<dbReference type="AlphaFoldDB" id="A0A8H7NW33"/>
<evidence type="ECO:0000256" key="5">
    <source>
        <dbReference type="ARBA" id="ARBA00023136"/>
    </source>
</evidence>
<keyword evidence="7" id="KW-0449">Lipoprotein</keyword>
<evidence type="ECO:0000313" key="13">
    <source>
        <dbReference type="EMBL" id="KAF9806857.1"/>
    </source>
</evidence>
<feature type="transmembrane region" description="Helical" evidence="10">
    <location>
        <begin position="44"/>
        <end position="68"/>
    </location>
</feature>
<keyword evidence="5 10" id="KW-0472">Membrane</keyword>
<dbReference type="PROSITE" id="PS50216">
    <property type="entry name" value="DHHC"/>
    <property type="match status" value="1"/>
</dbReference>
<evidence type="ECO:0000256" key="6">
    <source>
        <dbReference type="ARBA" id="ARBA00023139"/>
    </source>
</evidence>
<evidence type="ECO:0000256" key="8">
    <source>
        <dbReference type="ARBA" id="ARBA00023315"/>
    </source>
</evidence>
<comment type="subcellular location">
    <subcellularLocation>
        <location evidence="1">Membrane</location>
        <topology evidence="1">Multi-pass membrane protein</topology>
    </subcellularLocation>
</comment>
<comment type="caution">
    <text evidence="13">The sequence shown here is derived from an EMBL/GenBank/DDBJ whole genome shotgun (WGS) entry which is preliminary data.</text>
</comment>
<dbReference type="InterPro" id="IPR039859">
    <property type="entry name" value="PFA4/ZDH16/20/ERF2-like"/>
</dbReference>
<sequence length="376" mass="42787">MSTTRRSPLLSPPRGPVPTRPTNWDDEDDDELPGSPLGKSWVRYVPLTLALILMLAPHPSLLIVLVNYHLRVLHSPSRFLTHLLVTYTLTFCAVSSLIVILARDPGPVPSPKRSEAPDNESSSMDFAQALLDTEDDEPLIRTPGKWCRKCVAPKPERSHHCSSCGRCVLKMDHHCYWLGDKCIGHRNYSAFVHFLTCVSLLSIYIACLCVQAVYFAFTNPLAIDENTPLHDIYLAFYGIIMTLVIGSFWTYHLYLTTTNQTTIENISPYLLLRHLPPLPPQTSTRQKLSDPPLEHELTYPQRRLVRDAHYQLKIYDVGWKRNWAQVMGWSRPRGWMYRLWLGGGGKGDGRTFPHNPRAEPLLTRLAAELVSIDKNQ</sequence>
<evidence type="ECO:0000256" key="7">
    <source>
        <dbReference type="ARBA" id="ARBA00023288"/>
    </source>
</evidence>
<comment type="catalytic activity">
    <reaction evidence="9 10">
        <text>L-cysteinyl-[protein] + hexadecanoyl-CoA = S-hexadecanoyl-L-cysteinyl-[protein] + CoA</text>
        <dbReference type="Rhea" id="RHEA:36683"/>
        <dbReference type="Rhea" id="RHEA-COMP:10131"/>
        <dbReference type="Rhea" id="RHEA-COMP:11032"/>
        <dbReference type="ChEBI" id="CHEBI:29950"/>
        <dbReference type="ChEBI" id="CHEBI:57287"/>
        <dbReference type="ChEBI" id="CHEBI:57379"/>
        <dbReference type="ChEBI" id="CHEBI:74151"/>
        <dbReference type="EC" id="2.3.1.225"/>
    </reaction>
</comment>
<dbReference type="EC" id="2.3.1.225" evidence="10"/>
<feature type="compositionally biased region" description="Pro residues" evidence="11">
    <location>
        <begin position="10"/>
        <end position="19"/>
    </location>
</feature>
<accession>A0A8H7NW33</accession>
<evidence type="ECO:0000256" key="9">
    <source>
        <dbReference type="ARBA" id="ARBA00048048"/>
    </source>
</evidence>
<feature type="region of interest" description="Disordered" evidence="11">
    <location>
        <begin position="1"/>
        <end position="32"/>
    </location>
</feature>
<dbReference type="Pfam" id="PF01529">
    <property type="entry name" value="DHHC"/>
    <property type="match status" value="1"/>
</dbReference>
<evidence type="ECO:0000256" key="2">
    <source>
        <dbReference type="ARBA" id="ARBA00022679"/>
    </source>
</evidence>
<keyword evidence="6" id="KW-0564">Palmitate</keyword>
<feature type="transmembrane region" description="Helical" evidence="10">
    <location>
        <begin position="191"/>
        <end position="217"/>
    </location>
</feature>
<protein>
    <recommendedName>
        <fullName evidence="10">Palmitoyltransferase</fullName>
        <ecNumber evidence="10">2.3.1.225</ecNumber>
    </recommendedName>
</protein>
<evidence type="ECO:0000313" key="14">
    <source>
        <dbReference type="Proteomes" id="UP000639403"/>
    </source>
</evidence>
<evidence type="ECO:0000256" key="11">
    <source>
        <dbReference type="SAM" id="MobiDB-lite"/>
    </source>
</evidence>
<dbReference type="GO" id="GO:0019706">
    <property type="term" value="F:protein-cysteine S-palmitoyltransferase activity"/>
    <property type="evidence" value="ECO:0007669"/>
    <property type="project" value="UniProtKB-EC"/>
</dbReference>